<keyword evidence="1" id="KW-0472">Membrane</keyword>
<dbReference type="InterPro" id="IPR052163">
    <property type="entry name" value="DGC-Regulatory_Protein"/>
</dbReference>
<dbReference type="PANTHER" id="PTHR46663">
    <property type="entry name" value="DIGUANYLATE CYCLASE DGCT-RELATED"/>
    <property type="match status" value="1"/>
</dbReference>
<accession>A0A1G7ZP26</accession>
<dbReference type="SUPFAM" id="SSF55073">
    <property type="entry name" value="Nucleotide cyclase"/>
    <property type="match status" value="1"/>
</dbReference>
<dbReference type="InterPro" id="IPR029151">
    <property type="entry name" value="Sensor-like_sf"/>
</dbReference>
<dbReference type="OrthoDB" id="9812260at2"/>
<feature type="domain" description="GGDEF" evidence="2">
    <location>
        <begin position="396"/>
        <end position="527"/>
    </location>
</feature>
<dbReference type="InterPro" id="IPR043128">
    <property type="entry name" value="Rev_trsase/Diguanyl_cyclase"/>
</dbReference>
<dbReference type="PANTHER" id="PTHR46663:SF2">
    <property type="entry name" value="GGDEF DOMAIN-CONTAINING PROTEIN"/>
    <property type="match status" value="1"/>
</dbReference>
<feature type="transmembrane region" description="Helical" evidence="1">
    <location>
        <begin position="330"/>
        <end position="353"/>
    </location>
</feature>
<keyword evidence="1" id="KW-0812">Transmembrane</keyword>
<dbReference type="EMBL" id="FNCV01000004">
    <property type="protein sequence ID" value="SDH10306.1"/>
    <property type="molecule type" value="Genomic_DNA"/>
</dbReference>
<evidence type="ECO:0000259" key="2">
    <source>
        <dbReference type="PROSITE" id="PS50887"/>
    </source>
</evidence>
<reference evidence="4" key="1">
    <citation type="submission" date="2016-10" db="EMBL/GenBank/DDBJ databases">
        <authorList>
            <person name="Varghese N."/>
            <person name="Submissions S."/>
        </authorList>
    </citation>
    <scope>NUCLEOTIDE SEQUENCE [LARGE SCALE GENOMIC DNA]</scope>
    <source>
        <strain evidence="4">930I</strain>
    </source>
</reference>
<gene>
    <name evidence="3" type="ORF">SAMN05421742_104167</name>
</gene>
<proteinExistence type="predicted"/>
<sequence>MARHSASWRPFWFAFPVLALVLLAGLAGYAVWAASAELAELRRDERFAVNLQAEAVSRGLTEVADDICWLSHQNELSAFLADGLPETAARMAVEYQVLAANVGVYDQIRFINAGGWEAVRVDMKNTFAYRVPDRDLQDKSGRYYVGEILALQPGQIYVSPLDLNIEHGEIELPHKPMIRVGTPVADDSGRVRGLVLINYRAQAMLDAVKAAGAVSPGDAMMLNDAGYWLVTPNPPPGWGFMFPELAQDRMADLHPEAWAAMRAEGSGAVRTPDGLFTFRTLYPLVGLGDCAGAVESTAMPEQRAGYAWIMASHVPAETLDRMVREAALGALWVGLPVLLLLAVLTRTIGLMIAERQRHRAYLESLARVDGLTGLANRMTFDERMETEVTRGARSGRGFALLYLDLDGFKAINDSAGHAAGDIVLRDVAEALKGCCRAADLPARVGGDEFVVLLPEVPDADAARTVAEKVLARIEALTWPHGMTVGVSVGVALWPDHGRTATDLMRRADEAMYAAKKAGKAQVRLAGKEDEGAAG</sequence>
<dbReference type="NCBIfam" id="TIGR00254">
    <property type="entry name" value="GGDEF"/>
    <property type="match status" value="1"/>
</dbReference>
<evidence type="ECO:0000313" key="4">
    <source>
        <dbReference type="Proteomes" id="UP000217076"/>
    </source>
</evidence>
<evidence type="ECO:0000256" key="1">
    <source>
        <dbReference type="SAM" id="Phobius"/>
    </source>
</evidence>
<protein>
    <submittedName>
        <fullName evidence="3">Diguanylate cyclase (GGDEF) domain-containing protein</fullName>
    </submittedName>
</protein>
<dbReference type="InterPro" id="IPR000160">
    <property type="entry name" value="GGDEF_dom"/>
</dbReference>
<organism evidence="3 4">
    <name type="scientific">Roseospirillum parvum</name>
    <dbReference type="NCBI Taxonomy" id="83401"/>
    <lineage>
        <taxon>Bacteria</taxon>
        <taxon>Pseudomonadati</taxon>
        <taxon>Pseudomonadota</taxon>
        <taxon>Alphaproteobacteria</taxon>
        <taxon>Rhodospirillales</taxon>
        <taxon>Rhodospirillaceae</taxon>
        <taxon>Roseospirillum</taxon>
    </lineage>
</organism>
<dbReference type="PROSITE" id="PS50887">
    <property type="entry name" value="GGDEF"/>
    <property type="match status" value="1"/>
</dbReference>
<dbReference type="Pfam" id="PF21623">
    <property type="entry name" value="HK_sensor_dom_bact"/>
    <property type="match status" value="1"/>
</dbReference>
<dbReference type="RefSeq" id="WP_092617923.1">
    <property type="nucleotide sequence ID" value="NZ_FNCV01000004.1"/>
</dbReference>
<keyword evidence="4" id="KW-1185">Reference proteome</keyword>
<dbReference type="SMART" id="SM00267">
    <property type="entry name" value="GGDEF"/>
    <property type="match status" value="1"/>
</dbReference>
<keyword evidence="1" id="KW-1133">Transmembrane helix</keyword>
<dbReference type="STRING" id="83401.SAMN05421742_104167"/>
<evidence type="ECO:0000313" key="3">
    <source>
        <dbReference type="EMBL" id="SDH10306.1"/>
    </source>
</evidence>
<dbReference type="CDD" id="cd01949">
    <property type="entry name" value="GGDEF"/>
    <property type="match status" value="1"/>
</dbReference>
<dbReference type="SUPFAM" id="SSF103190">
    <property type="entry name" value="Sensory domain-like"/>
    <property type="match status" value="2"/>
</dbReference>
<dbReference type="AlphaFoldDB" id="A0A1G7ZP26"/>
<dbReference type="Proteomes" id="UP000217076">
    <property type="component" value="Unassembled WGS sequence"/>
</dbReference>
<dbReference type="Gene3D" id="3.30.450.20">
    <property type="entry name" value="PAS domain"/>
    <property type="match status" value="2"/>
</dbReference>
<dbReference type="InterPro" id="IPR029787">
    <property type="entry name" value="Nucleotide_cyclase"/>
</dbReference>
<name>A0A1G7ZP26_9PROT</name>
<dbReference type="InterPro" id="IPR048760">
    <property type="entry name" value="VP0354-like_sensor_dom"/>
</dbReference>
<dbReference type="Pfam" id="PF00990">
    <property type="entry name" value="GGDEF"/>
    <property type="match status" value="1"/>
</dbReference>
<dbReference type="Gene3D" id="3.30.70.270">
    <property type="match status" value="1"/>
</dbReference>
<dbReference type="GO" id="GO:0003824">
    <property type="term" value="F:catalytic activity"/>
    <property type="evidence" value="ECO:0007669"/>
    <property type="project" value="UniProtKB-ARBA"/>
</dbReference>
<dbReference type="FunFam" id="3.30.70.270:FF:000001">
    <property type="entry name" value="Diguanylate cyclase domain protein"/>
    <property type="match status" value="1"/>
</dbReference>